<feature type="repeat" description="TPR" evidence="1">
    <location>
        <begin position="248"/>
        <end position="281"/>
    </location>
</feature>
<evidence type="ECO:0000256" key="2">
    <source>
        <dbReference type="SAM" id="MobiDB-lite"/>
    </source>
</evidence>
<feature type="region of interest" description="Disordered" evidence="2">
    <location>
        <begin position="1"/>
        <end position="21"/>
    </location>
</feature>
<keyword evidence="1" id="KW-0802">TPR repeat</keyword>
<dbReference type="Pfam" id="PF14559">
    <property type="entry name" value="TPR_19"/>
    <property type="match status" value="1"/>
</dbReference>
<name>A0A9D5JS03_9BACT</name>
<proteinExistence type="predicted"/>
<sequence length="295" mass="34455">MRREMMKKTRHLHDVSSHPPSAHTLRKTLQTGGILLCSLLLVLQGCHHPDALYQEPEQPPLDQGRAYEKTHQYAQAQHQYSQIEDIVVKKMTLNQLNAAWNSVNANIIHAQEAVAQQPRVAQVHLTLAQEYYHKGLLCSEYTRDVVGDYPRDFVFDEQEYWYTESLYHAKKALQLDPHLPEASLLIGEIYLANVHYDDALNTLKRLIVKHPEYAKGYYAIGKIYLDTKEYAKVERYFIRAIRLDPDLIDAYYLLGQYYLERQWFDYAAYTFLEILRKNPADTPTMELLIDACHEL</sequence>
<accession>A0A9D5JS03</accession>
<dbReference type="PROSITE" id="PS50293">
    <property type="entry name" value="TPR_REGION"/>
    <property type="match status" value="1"/>
</dbReference>
<protein>
    <submittedName>
        <fullName evidence="3">Tetratricopeptide repeat protein</fullName>
    </submittedName>
</protein>
<dbReference type="InterPro" id="IPR011990">
    <property type="entry name" value="TPR-like_helical_dom_sf"/>
</dbReference>
<dbReference type="PROSITE" id="PS50005">
    <property type="entry name" value="TPR"/>
    <property type="match status" value="3"/>
</dbReference>
<dbReference type="PANTHER" id="PTHR12558:SF44">
    <property type="entry name" value="TETRATRICOPEPTIDE REPEAT-CONTAINING PROTEIN"/>
    <property type="match status" value="1"/>
</dbReference>
<feature type="repeat" description="TPR" evidence="1">
    <location>
        <begin position="180"/>
        <end position="213"/>
    </location>
</feature>
<dbReference type="PANTHER" id="PTHR12558">
    <property type="entry name" value="CELL DIVISION CYCLE 16,23,27"/>
    <property type="match status" value="1"/>
</dbReference>
<comment type="caution">
    <text evidence="3">The sequence shown here is derived from an EMBL/GenBank/DDBJ whole genome shotgun (WGS) entry which is preliminary data.</text>
</comment>
<dbReference type="EMBL" id="WJJP01000036">
    <property type="protein sequence ID" value="MBD3323184.1"/>
    <property type="molecule type" value="Genomic_DNA"/>
</dbReference>
<organism evidence="3 4">
    <name type="scientific">candidate division KSB3 bacterium</name>
    <dbReference type="NCBI Taxonomy" id="2044937"/>
    <lineage>
        <taxon>Bacteria</taxon>
        <taxon>candidate division KSB3</taxon>
    </lineage>
</organism>
<evidence type="ECO:0000313" key="4">
    <source>
        <dbReference type="Proteomes" id="UP000649604"/>
    </source>
</evidence>
<feature type="repeat" description="TPR" evidence="1">
    <location>
        <begin position="214"/>
        <end position="247"/>
    </location>
</feature>
<dbReference type="GO" id="GO:0051301">
    <property type="term" value="P:cell division"/>
    <property type="evidence" value="ECO:0007669"/>
    <property type="project" value="TreeGrafter"/>
</dbReference>
<evidence type="ECO:0000313" key="3">
    <source>
        <dbReference type="EMBL" id="MBD3323184.1"/>
    </source>
</evidence>
<reference evidence="3" key="1">
    <citation type="submission" date="2019-11" db="EMBL/GenBank/DDBJ databases">
        <title>Microbial mats filling the niche in hypersaline microbial mats.</title>
        <authorList>
            <person name="Wong H.L."/>
            <person name="Macleod F.I."/>
            <person name="White R.A. III"/>
            <person name="Burns B.P."/>
        </authorList>
    </citation>
    <scope>NUCLEOTIDE SEQUENCE</scope>
    <source>
        <strain evidence="3">Rbin_158</strain>
    </source>
</reference>
<dbReference type="Proteomes" id="UP000649604">
    <property type="component" value="Unassembled WGS sequence"/>
</dbReference>
<dbReference type="AlphaFoldDB" id="A0A9D5JS03"/>
<gene>
    <name evidence="3" type="ORF">GF339_01285</name>
</gene>
<dbReference type="SUPFAM" id="SSF48452">
    <property type="entry name" value="TPR-like"/>
    <property type="match status" value="2"/>
</dbReference>
<evidence type="ECO:0000256" key="1">
    <source>
        <dbReference type="PROSITE-ProRule" id="PRU00339"/>
    </source>
</evidence>
<dbReference type="Gene3D" id="1.25.40.10">
    <property type="entry name" value="Tetratricopeptide repeat domain"/>
    <property type="match status" value="2"/>
</dbReference>
<feature type="compositionally biased region" description="Basic and acidic residues" evidence="2">
    <location>
        <begin position="1"/>
        <end position="16"/>
    </location>
</feature>
<dbReference type="InterPro" id="IPR019734">
    <property type="entry name" value="TPR_rpt"/>
</dbReference>
<dbReference type="SMART" id="SM00028">
    <property type="entry name" value="TPR"/>
    <property type="match status" value="3"/>
</dbReference>